<dbReference type="EMBL" id="KZ819728">
    <property type="protein sequence ID" value="PWN53387.1"/>
    <property type="molecule type" value="Genomic_DNA"/>
</dbReference>
<reference evidence="1 2" key="1">
    <citation type="journal article" date="2018" name="Mol. Biol. Evol.">
        <title>Broad Genomic Sampling Reveals a Smut Pathogenic Ancestry of the Fungal Clade Ustilaginomycotina.</title>
        <authorList>
            <person name="Kijpornyongpan T."/>
            <person name="Mondo S.J."/>
            <person name="Barry K."/>
            <person name="Sandor L."/>
            <person name="Lee J."/>
            <person name="Lipzen A."/>
            <person name="Pangilinan J."/>
            <person name="LaButti K."/>
            <person name="Hainaut M."/>
            <person name="Henrissat B."/>
            <person name="Grigoriev I.V."/>
            <person name="Spatafora J.W."/>
            <person name="Aime M.C."/>
        </authorList>
    </citation>
    <scope>NUCLEOTIDE SEQUENCE [LARGE SCALE GENOMIC DNA]</scope>
    <source>
        <strain evidence="1 2">SA 807</strain>
    </source>
</reference>
<evidence type="ECO:0000313" key="1">
    <source>
        <dbReference type="EMBL" id="PWN53387.1"/>
    </source>
</evidence>
<dbReference type="Proteomes" id="UP000245626">
    <property type="component" value="Unassembled WGS sequence"/>
</dbReference>
<sequence length="524" mass="57749">MVHAALIASAVVATVGTAVALEVNVLRPWRRENWPHGIGEGLKSEWRVFSQEFKQGLREITGGRSSDDEDVDDPRGIDQGGGVGGARRRDRERTHYERLTDQELEEFKSQSPSTERARRELERRRTISSVTRSSSTVGGGFGVENEFRQHELESRRYRESVRERMEGVGDPGERANVSSFQGQSSGTNPWKQSSYDYQVRRRVPNQREDKLVDLSESVTLPSEVGKNKGPLLEPPMESPHHELGTPSPTISLVSLPNEEDGSRGQAIELETRWERDEVRIEANPISSLIEGPTSDSSEWSEVERPKTTARVVKPSSATEHEVKEAEVHQLGEEGRAGSAAQRFWESSRSTSPIWRSADEQGSWLGPVSSQLTGSSYGLASSRRCDSEQEDGDQGHVGVEEEEVVEAVKNREGEGSERQEASVDSWGDGYHVALDELDRSGGSSPSEFTVVSDGAAAEEMDDSEEFSVGGDVHHAQEHGDDARSSIEGKVESMSETGSEESWAELDRGSDSDEDREDGEDVVGGR</sequence>
<keyword evidence="2" id="KW-1185">Reference proteome</keyword>
<name>A0ACD0P5Q6_9BASI</name>
<evidence type="ECO:0000313" key="2">
    <source>
        <dbReference type="Proteomes" id="UP000245626"/>
    </source>
</evidence>
<accession>A0ACD0P5Q6</accession>
<organism evidence="1 2">
    <name type="scientific">Violaceomyces palustris</name>
    <dbReference type="NCBI Taxonomy" id="1673888"/>
    <lineage>
        <taxon>Eukaryota</taxon>
        <taxon>Fungi</taxon>
        <taxon>Dikarya</taxon>
        <taxon>Basidiomycota</taxon>
        <taxon>Ustilaginomycotina</taxon>
        <taxon>Ustilaginomycetes</taxon>
        <taxon>Violaceomycetales</taxon>
        <taxon>Violaceomycetaceae</taxon>
        <taxon>Violaceomyces</taxon>
    </lineage>
</organism>
<proteinExistence type="predicted"/>
<protein>
    <submittedName>
        <fullName evidence="1">Uncharacterized protein</fullName>
    </submittedName>
</protein>
<gene>
    <name evidence="1" type="ORF">IE53DRAFT_360051</name>
</gene>